<protein>
    <submittedName>
        <fullName evidence="1">YbbR-like protein</fullName>
    </submittedName>
</protein>
<dbReference type="OrthoDB" id="1115707at2"/>
<dbReference type="PANTHER" id="PTHR37804">
    <property type="entry name" value="CDAA REGULATORY PROTEIN CDAR"/>
    <property type="match status" value="1"/>
</dbReference>
<dbReference type="RefSeq" id="WP_090257848.1">
    <property type="nucleotide sequence ID" value="NZ_FOIR01000001.1"/>
</dbReference>
<dbReference type="Gene3D" id="2.170.120.40">
    <property type="entry name" value="YbbR-like domain"/>
    <property type="match status" value="1"/>
</dbReference>
<keyword evidence="2" id="KW-1185">Reference proteome</keyword>
<dbReference type="GeneID" id="99986189"/>
<evidence type="ECO:0000313" key="1">
    <source>
        <dbReference type="EMBL" id="SEW05052.1"/>
    </source>
</evidence>
<accession>A0A1I0NTX8</accession>
<gene>
    <name evidence="1" type="ORF">SAMN05216290_1463</name>
</gene>
<dbReference type="InterPro" id="IPR053154">
    <property type="entry name" value="c-di-AMP_regulator"/>
</dbReference>
<dbReference type="Proteomes" id="UP000199437">
    <property type="component" value="Unassembled WGS sequence"/>
</dbReference>
<name>A0A1I0NTX8_9BACT</name>
<proteinExistence type="predicted"/>
<dbReference type="EMBL" id="FOIR01000001">
    <property type="protein sequence ID" value="SEW05052.1"/>
    <property type="molecule type" value="Genomic_DNA"/>
</dbReference>
<organism evidence="1 2">
    <name type="scientific">Roseivirga pacifica</name>
    <dbReference type="NCBI Taxonomy" id="1267423"/>
    <lineage>
        <taxon>Bacteria</taxon>
        <taxon>Pseudomonadati</taxon>
        <taxon>Bacteroidota</taxon>
        <taxon>Cytophagia</taxon>
        <taxon>Cytophagales</taxon>
        <taxon>Roseivirgaceae</taxon>
        <taxon>Roseivirga</taxon>
    </lineage>
</organism>
<dbReference type="PANTHER" id="PTHR37804:SF1">
    <property type="entry name" value="CDAA REGULATORY PROTEIN CDAR"/>
    <property type="match status" value="1"/>
</dbReference>
<evidence type="ECO:0000313" key="2">
    <source>
        <dbReference type="Proteomes" id="UP000199437"/>
    </source>
</evidence>
<reference evidence="2" key="1">
    <citation type="submission" date="2016-10" db="EMBL/GenBank/DDBJ databases">
        <authorList>
            <person name="Varghese N."/>
            <person name="Submissions S."/>
        </authorList>
    </citation>
    <scope>NUCLEOTIDE SEQUENCE [LARGE SCALE GENOMIC DNA]</scope>
    <source>
        <strain evidence="2">CGMCC 1.12402</strain>
    </source>
</reference>
<dbReference type="AlphaFoldDB" id="A0A1I0NTX8"/>
<dbReference type="STRING" id="1267423.SAMN05216290_1463"/>
<dbReference type="InterPro" id="IPR012505">
    <property type="entry name" value="YbbR"/>
</dbReference>
<dbReference type="Pfam" id="PF07949">
    <property type="entry name" value="YbbR"/>
    <property type="match status" value="1"/>
</dbReference>
<sequence length="322" mass="36643">MSAEEIIEKFKKSFQTPSRKDERLKVVLICVVISTTFWFFSALNKDNYVSQISFPISISYDKEAYIATKPLPERLTLEVSGGGWDLMTRSFGFNMETLDVYVERPDSRPFVLVSSLRSEIAANLEPVVINYIPNDSIKFDIQRKVEKTVPVAVDESQIRLDNNYRILEGIRVRPDSVLLTGPEETLASIEEILVTPNVRGVDADYSGTITLENLPEFVSANTKEIGLSFPVVRYLKITESFPVQKKNFPIDAIDFEPKRLDVTYAISELEFDATDSTELELTVDFNNFDPADSTIYIEVEKRNPKIDNVTFTPLRVKLIKND</sequence>